<accession>A0A1F5RG47</accession>
<dbReference type="InterPro" id="IPR016024">
    <property type="entry name" value="ARM-type_fold"/>
</dbReference>
<reference evidence="1 2" key="1">
    <citation type="journal article" date="2016" name="Nat. Commun.">
        <title>Thousands of microbial genomes shed light on interconnected biogeochemical processes in an aquifer system.</title>
        <authorList>
            <person name="Anantharaman K."/>
            <person name="Brown C.T."/>
            <person name="Hug L.A."/>
            <person name="Sharon I."/>
            <person name="Castelle C.J."/>
            <person name="Probst A.J."/>
            <person name="Thomas B.C."/>
            <person name="Singh A."/>
            <person name="Wilkins M.J."/>
            <person name="Karaoz U."/>
            <person name="Brodie E.L."/>
            <person name="Williams K.H."/>
            <person name="Hubbard S.S."/>
            <person name="Banfield J.F."/>
        </authorList>
    </citation>
    <scope>NUCLEOTIDE SEQUENCE [LARGE SCALE GENOMIC DNA]</scope>
</reference>
<sequence>MTDHQLTEAVELLKSRDAKKRMTAVDMAAGLNSAGAVALLIKALQDQSWSLREYAIKKTALAGHQAVQPLVRLLRDGVWYTRAAALQALELIGDIAALNAVMGLIKDPNRSVAEAAHKAALVLSRNAEKEILYSAAEKMSAEQRGNLVDLISKSHAALAEGLRSHLDNLPRDAAQTIIPGAGDEPDAAVRLQGLRRELKAILRQNDRIGNEDA</sequence>
<dbReference type="AlphaFoldDB" id="A0A1F5RG47"/>
<organism evidence="1 2">
    <name type="scientific">Candidatus Edwardsbacteria bacterium GWF2_54_11</name>
    <dbReference type="NCBI Taxonomy" id="1817851"/>
    <lineage>
        <taxon>Bacteria</taxon>
        <taxon>Candidatus Edwardsiibacteriota</taxon>
    </lineage>
</organism>
<protein>
    <recommendedName>
        <fullName evidence="3">HEAT repeat domain-containing protein</fullName>
    </recommendedName>
</protein>
<proteinExistence type="predicted"/>
<evidence type="ECO:0008006" key="3">
    <source>
        <dbReference type="Google" id="ProtNLM"/>
    </source>
</evidence>
<dbReference type="Pfam" id="PF13646">
    <property type="entry name" value="HEAT_2"/>
    <property type="match status" value="1"/>
</dbReference>
<name>A0A1F5RG47_9BACT</name>
<evidence type="ECO:0000313" key="2">
    <source>
        <dbReference type="Proteomes" id="UP000177230"/>
    </source>
</evidence>
<dbReference type="EMBL" id="MFFM01000020">
    <property type="protein sequence ID" value="OGF13348.1"/>
    <property type="molecule type" value="Genomic_DNA"/>
</dbReference>
<evidence type="ECO:0000313" key="1">
    <source>
        <dbReference type="EMBL" id="OGF13348.1"/>
    </source>
</evidence>
<dbReference type="SUPFAM" id="SSF48371">
    <property type="entry name" value="ARM repeat"/>
    <property type="match status" value="1"/>
</dbReference>
<gene>
    <name evidence="1" type="ORF">A2024_00045</name>
</gene>
<dbReference type="Gene3D" id="1.25.10.10">
    <property type="entry name" value="Leucine-rich Repeat Variant"/>
    <property type="match status" value="1"/>
</dbReference>
<dbReference type="Proteomes" id="UP000177230">
    <property type="component" value="Unassembled WGS sequence"/>
</dbReference>
<comment type="caution">
    <text evidence="1">The sequence shown here is derived from an EMBL/GenBank/DDBJ whole genome shotgun (WGS) entry which is preliminary data.</text>
</comment>
<dbReference type="InterPro" id="IPR011989">
    <property type="entry name" value="ARM-like"/>
</dbReference>